<reference evidence="4 5" key="1">
    <citation type="submission" date="2019-06" db="EMBL/GenBank/DDBJ databases">
        <authorList>
            <person name="Palmer J.M."/>
        </authorList>
    </citation>
    <scope>NUCLEOTIDE SEQUENCE [LARGE SCALE GENOMIC DNA]</scope>
    <source>
        <strain evidence="2 5">TWF191</strain>
        <strain evidence="3">TWF679</strain>
        <strain evidence="1 4">TWF788</strain>
    </source>
</reference>
<dbReference type="EMBL" id="JAABOE010000168">
    <property type="protein sequence ID" value="KAF3160237.1"/>
    <property type="molecule type" value="Genomic_DNA"/>
</dbReference>
<dbReference type="OrthoDB" id="5427454at2759"/>
<dbReference type="EMBL" id="WIPF01000143">
    <property type="protein sequence ID" value="KAF3204548.1"/>
    <property type="molecule type" value="Genomic_DNA"/>
</dbReference>
<dbReference type="Proteomes" id="UP000483672">
    <property type="component" value="Unassembled WGS sequence"/>
</dbReference>
<dbReference type="Proteomes" id="UP000479691">
    <property type="component" value="Unassembled WGS sequence"/>
</dbReference>
<proteinExistence type="predicted"/>
<comment type="caution">
    <text evidence="2">The sequence shown here is derived from an EMBL/GenBank/DDBJ whole genome shotgun (WGS) entry which is preliminary data.</text>
</comment>
<protein>
    <submittedName>
        <fullName evidence="2">Uncharacterized protein</fullName>
    </submittedName>
</protein>
<dbReference type="EMBL" id="WIWT01000003">
    <property type="protein sequence ID" value="KAF3222336.1"/>
    <property type="molecule type" value="Genomic_DNA"/>
</dbReference>
<evidence type="ECO:0000313" key="4">
    <source>
        <dbReference type="Proteomes" id="UP000479691"/>
    </source>
</evidence>
<dbReference type="AlphaFoldDB" id="A0A6G1MDL0"/>
<organism evidence="2 5">
    <name type="scientific">Orbilia oligospora</name>
    <name type="common">Nematode-trapping fungus</name>
    <name type="synonym">Arthrobotrys oligospora</name>
    <dbReference type="NCBI Taxonomy" id="2813651"/>
    <lineage>
        <taxon>Eukaryota</taxon>
        <taxon>Fungi</taxon>
        <taxon>Dikarya</taxon>
        <taxon>Ascomycota</taxon>
        <taxon>Pezizomycotina</taxon>
        <taxon>Orbiliomycetes</taxon>
        <taxon>Orbiliales</taxon>
        <taxon>Orbiliaceae</taxon>
        <taxon>Orbilia</taxon>
    </lineage>
</organism>
<evidence type="ECO:0000313" key="1">
    <source>
        <dbReference type="EMBL" id="KAF3160237.1"/>
    </source>
</evidence>
<accession>A0A6G1MDL0</accession>
<evidence type="ECO:0000313" key="2">
    <source>
        <dbReference type="EMBL" id="KAF3204548.1"/>
    </source>
</evidence>
<evidence type="ECO:0000313" key="3">
    <source>
        <dbReference type="EMBL" id="KAF3222336.1"/>
    </source>
</evidence>
<dbReference type="Proteomes" id="UP000614610">
    <property type="component" value="Unassembled WGS sequence"/>
</dbReference>
<evidence type="ECO:0000313" key="5">
    <source>
        <dbReference type="Proteomes" id="UP000483672"/>
    </source>
</evidence>
<name>A0A6G1MDL0_ORBOL</name>
<gene>
    <name evidence="2" type="ORF">TWF191_002242</name>
    <name evidence="3" type="ORF">TWF679_005817</name>
    <name evidence="1" type="ORF">TWF788_003192</name>
</gene>
<sequence>MPKQTFTASQLYGAVKQIFDAPNFEITNPHLTEEEVANLRLNINWPNKPVYSPYATTKAKGYSQIRSVHLGSSKYYTHRITYRQFQGEDPDEKDVSHTLYIGSNTCRNINPVFLVAETNNYNQSRKACFLYFEELLQERYENMGSHFAASGSLESWGIKVRSTNGLCQRLHKNRMCCFAWVDWVMDYKARKISNNQL</sequence>